<evidence type="ECO:0000313" key="1">
    <source>
        <dbReference type="EMBL" id="ACL06466.1"/>
    </source>
</evidence>
<evidence type="ECO:0008006" key="3">
    <source>
        <dbReference type="Google" id="ProtNLM"/>
    </source>
</evidence>
<dbReference type="Proteomes" id="UP000000739">
    <property type="component" value="Chromosome"/>
</dbReference>
<keyword evidence="2" id="KW-1185">Reference proteome</keyword>
<name>B8FD35_DESAL</name>
<evidence type="ECO:0000313" key="2">
    <source>
        <dbReference type="Proteomes" id="UP000000739"/>
    </source>
</evidence>
<dbReference type="AlphaFoldDB" id="B8FD35"/>
<dbReference type="RefSeq" id="WP_015949505.1">
    <property type="nucleotide sequence ID" value="NC_011768.1"/>
</dbReference>
<protein>
    <recommendedName>
        <fullName evidence="3">Transposase</fullName>
    </recommendedName>
</protein>
<proteinExistence type="predicted"/>
<sequence>MPKTTRKISTKWIEQNRELFIDFLDETDFPDPERNGERGPKFLYPEWMIMFIAVLSVKMKIKTYVQIHKMATDYWDLIAKDMELDPISERQLRDRLKKICHHPRKPAAFIFQMFPELER</sequence>
<gene>
    <name evidence="1" type="ordered locus">Dalk_4789</name>
</gene>
<organism evidence="1 2">
    <name type="scientific">Desulfatibacillum aliphaticivorans</name>
    <dbReference type="NCBI Taxonomy" id="218208"/>
    <lineage>
        <taxon>Bacteria</taxon>
        <taxon>Pseudomonadati</taxon>
        <taxon>Thermodesulfobacteriota</taxon>
        <taxon>Desulfobacteria</taxon>
        <taxon>Desulfobacterales</taxon>
        <taxon>Desulfatibacillaceae</taxon>
        <taxon>Desulfatibacillum</taxon>
    </lineage>
</organism>
<dbReference type="HOGENOM" id="CLU_2057552_0_0_7"/>
<accession>B8FD35</accession>
<dbReference type="KEGG" id="dal:Dalk_4789"/>
<dbReference type="EMBL" id="CP001322">
    <property type="protein sequence ID" value="ACL06466.1"/>
    <property type="molecule type" value="Genomic_DNA"/>
</dbReference>
<reference evidence="1 2" key="1">
    <citation type="journal article" date="2012" name="Environ. Microbiol.">
        <title>The genome sequence of Desulfatibacillum alkenivorans AK-01: a blueprint for anaerobic alkane oxidation.</title>
        <authorList>
            <person name="Callaghan A.V."/>
            <person name="Morris B.E."/>
            <person name="Pereira I.A."/>
            <person name="McInerney M.J."/>
            <person name="Austin R.N."/>
            <person name="Groves J.T."/>
            <person name="Kukor J.J."/>
            <person name="Suflita J.M."/>
            <person name="Young L.Y."/>
            <person name="Zylstra G.J."/>
            <person name="Wawrik B."/>
        </authorList>
    </citation>
    <scope>NUCLEOTIDE SEQUENCE [LARGE SCALE GENOMIC DNA]</scope>
    <source>
        <strain evidence="1 2">AK-01</strain>
    </source>
</reference>